<dbReference type="Proteomes" id="UP000274786">
    <property type="component" value="Unassembled WGS sequence"/>
</dbReference>
<dbReference type="OrthoDB" id="9892600at2"/>
<keyword evidence="1" id="KW-0812">Transmembrane</keyword>
<evidence type="ECO:0000313" key="2">
    <source>
        <dbReference type="EMBL" id="RLK55907.1"/>
    </source>
</evidence>
<keyword evidence="1" id="KW-1133">Transmembrane helix</keyword>
<protein>
    <submittedName>
        <fullName evidence="2">Uncharacterized protein</fullName>
    </submittedName>
</protein>
<accession>A0A498CE56</accession>
<reference evidence="2 3" key="1">
    <citation type="submission" date="2018-10" db="EMBL/GenBank/DDBJ databases">
        <title>Comparative analysis of microorganisms from saline springs in Andes Mountain Range, Colombia.</title>
        <authorList>
            <person name="Rubin E."/>
        </authorList>
    </citation>
    <scope>NUCLEOTIDE SEQUENCE [LARGE SCALE GENOMIC DNA]</scope>
    <source>
        <strain evidence="2 3">USBA GBX 843</strain>
    </source>
</reference>
<sequence>MARYVYECLQMDQQTGTCTQAAFVPRTDIPDLTPAQVTGMLSLVLTAFALAWAYRQLGRTIRS</sequence>
<dbReference type="EMBL" id="RCDC01000004">
    <property type="protein sequence ID" value="RLK55907.1"/>
    <property type="molecule type" value="Genomic_DNA"/>
</dbReference>
<organism evidence="2 3">
    <name type="scientific">Stenotrophomonas rhizophila</name>
    <dbReference type="NCBI Taxonomy" id="216778"/>
    <lineage>
        <taxon>Bacteria</taxon>
        <taxon>Pseudomonadati</taxon>
        <taxon>Pseudomonadota</taxon>
        <taxon>Gammaproteobacteria</taxon>
        <taxon>Lysobacterales</taxon>
        <taxon>Lysobacteraceae</taxon>
        <taxon>Stenotrophomonas</taxon>
    </lineage>
</organism>
<feature type="transmembrane region" description="Helical" evidence="1">
    <location>
        <begin position="35"/>
        <end position="54"/>
    </location>
</feature>
<name>A0A498CE56_9GAMM</name>
<comment type="caution">
    <text evidence="2">The sequence shown here is derived from an EMBL/GenBank/DDBJ whole genome shotgun (WGS) entry which is preliminary data.</text>
</comment>
<evidence type="ECO:0000313" key="3">
    <source>
        <dbReference type="Proteomes" id="UP000274786"/>
    </source>
</evidence>
<proteinExistence type="predicted"/>
<evidence type="ECO:0000256" key="1">
    <source>
        <dbReference type="SAM" id="Phobius"/>
    </source>
</evidence>
<keyword evidence="1" id="KW-0472">Membrane</keyword>
<dbReference type="AlphaFoldDB" id="A0A498CE56"/>
<gene>
    <name evidence="2" type="ORF">BCL79_0279</name>
</gene>